<sequence>MQSLQNEGANVEGKKWIQFKSEDQFLWAARIIFIPLSINLTERLWKYSKNALQAYYEKKGKFKSKIKEFFEEDVKDKLIKLELKTFIGTAFQIISG</sequence>
<gene>
    <name evidence="1" type="ORF">ATHSA_p10022</name>
</gene>
<dbReference type="KEGG" id="asac:ATHSA_p10022"/>
<dbReference type="AlphaFoldDB" id="A0A6N4TE61"/>
<reference evidence="2" key="1">
    <citation type="submission" date="2019-04" db="EMBL/GenBank/DDBJ databases">
        <title>NAS-01 Genome Sequencing.</title>
        <authorList>
            <person name="Kato S."/>
            <person name="Itoh T."/>
            <person name="Ohkuma M."/>
        </authorList>
    </citation>
    <scope>NUCLEOTIDE SEQUENCE [LARGE SCALE GENOMIC DNA]</scope>
    <source>
        <strain evidence="2">NAS-01</strain>
        <plasmid evidence="2">pATS1</plasmid>
    </source>
</reference>
<protein>
    <submittedName>
        <fullName evidence="1">Uncharacterized protein</fullName>
    </submittedName>
</protein>
<keyword evidence="1" id="KW-0614">Plasmid</keyword>
<evidence type="ECO:0000313" key="1">
    <source>
        <dbReference type="EMBL" id="BBJ29069.1"/>
    </source>
</evidence>
<proteinExistence type="predicted"/>
<dbReference type="Proteomes" id="UP000463916">
    <property type="component" value="Plasmid pATS1"/>
</dbReference>
<dbReference type="RefSeq" id="WP_232060160.1">
    <property type="nucleotide sequence ID" value="NZ_AP019552.1"/>
</dbReference>
<organism evidence="1 2">
    <name type="scientific">Athalassotoga saccharophila</name>
    <dbReference type="NCBI Taxonomy" id="1441386"/>
    <lineage>
        <taxon>Bacteria</taxon>
        <taxon>Thermotogati</taxon>
        <taxon>Thermotogota</taxon>
        <taxon>Thermotogae</taxon>
        <taxon>Mesoaciditogales</taxon>
        <taxon>Mesoaciditogaceae</taxon>
        <taxon>Athalassotoga</taxon>
    </lineage>
</organism>
<name>A0A6N4TE61_9BACT</name>
<keyword evidence="2" id="KW-1185">Reference proteome</keyword>
<dbReference type="EMBL" id="AP019552">
    <property type="protein sequence ID" value="BBJ29069.1"/>
    <property type="molecule type" value="Genomic_DNA"/>
</dbReference>
<accession>A0A6N4TE61</accession>
<evidence type="ECO:0000313" key="2">
    <source>
        <dbReference type="Proteomes" id="UP000463916"/>
    </source>
</evidence>
<geneLocation type="plasmid" evidence="1 2">
    <name>pATS1</name>
</geneLocation>